<dbReference type="Proteomes" id="UP000318065">
    <property type="component" value="Chromosome"/>
</dbReference>
<organism evidence="1 2">
    <name type="scientific">Rubrobacter xylanophilus</name>
    <dbReference type="NCBI Taxonomy" id="49319"/>
    <lineage>
        <taxon>Bacteria</taxon>
        <taxon>Bacillati</taxon>
        <taxon>Actinomycetota</taxon>
        <taxon>Rubrobacteria</taxon>
        <taxon>Rubrobacterales</taxon>
        <taxon>Rubrobacteraceae</taxon>
        <taxon>Rubrobacter</taxon>
    </lineage>
</organism>
<dbReference type="AlphaFoldDB" id="A0A510HHM3"/>
<gene>
    <name evidence="1" type="ORF">RxyAA322_12620</name>
</gene>
<dbReference type="InterPro" id="IPR017850">
    <property type="entry name" value="Alkaline_phosphatase_core_sf"/>
</dbReference>
<dbReference type="PANTHER" id="PTHR10151:SF120">
    <property type="entry name" value="BIS(5'-ADENOSYL)-TRIPHOSPHATASE"/>
    <property type="match status" value="1"/>
</dbReference>
<accession>A0A510HHM3</accession>
<keyword evidence="2" id="KW-1185">Reference proteome</keyword>
<dbReference type="SUPFAM" id="SSF53649">
    <property type="entry name" value="Alkaline phosphatase-like"/>
    <property type="match status" value="1"/>
</dbReference>
<evidence type="ECO:0000313" key="1">
    <source>
        <dbReference type="EMBL" id="BBL79408.1"/>
    </source>
</evidence>
<dbReference type="InterPro" id="IPR002591">
    <property type="entry name" value="Phosphodiest/P_Trfase"/>
</dbReference>
<dbReference type="Gene3D" id="3.40.720.10">
    <property type="entry name" value="Alkaline Phosphatase, subunit A"/>
    <property type="match status" value="1"/>
</dbReference>
<dbReference type="PANTHER" id="PTHR10151">
    <property type="entry name" value="ECTONUCLEOTIDE PYROPHOSPHATASE/PHOSPHODIESTERASE"/>
    <property type="match status" value="1"/>
</dbReference>
<evidence type="ECO:0008006" key="3">
    <source>
        <dbReference type="Google" id="ProtNLM"/>
    </source>
</evidence>
<dbReference type="GO" id="GO:0016787">
    <property type="term" value="F:hydrolase activity"/>
    <property type="evidence" value="ECO:0007669"/>
    <property type="project" value="UniProtKB-ARBA"/>
</dbReference>
<name>A0A510HHM3_9ACTN</name>
<dbReference type="Pfam" id="PF01663">
    <property type="entry name" value="Phosphodiest"/>
    <property type="match status" value="1"/>
</dbReference>
<evidence type="ECO:0000313" key="2">
    <source>
        <dbReference type="Proteomes" id="UP000318065"/>
    </source>
</evidence>
<dbReference type="OrthoDB" id="2381338at2"/>
<dbReference type="EMBL" id="AP019791">
    <property type="protein sequence ID" value="BBL79408.1"/>
    <property type="molecule type" value="Genomic_DNA"/>
</dbReference>
<sequence length="500" mass="53769">MRALAEPATQLEDRRPVLLLVLDGIRPDVMRAAIREGDAPALGALAGAGEAVWDCVSVFPSITPAATAAIATGRSPAGSGIVGHAWYDRREGEMVIYGAKTETVLAGGPIRVFHNHVWRMNRDDLLAPTVFETLHRSGVEGACVHFPIRRGPYEHPVRMRTVEGYLLGGRFLGRSVEGPREYYLGDLFYSRETGLNGFKGSGGLHRSIGINDEYAAAVGERLLEEGAEPFTLIYFFQGDQVSHRGGLAAQRRYVSRLDGYAGRLFAAAGGLESLLERYAVLVVSDHGHAPLLPRKSHVDLSSGLRGLRLSLGPRASLGPGTDMVAVPNGRAAFLYLRDPGLAGEVAGRTLERRGVELAAWREGDWFLVFRDGRELRFRPGGGFRDPFGGRWELEGEPEALDLRLEGDGTLFYGDYPDALERLRGCLQSPRAGDVVLSAAPGYSFGEVSGASHSASDHGSLHAADSEVFALAAGIRAPRRITEVAPAVVEHFAGAAVGRGL</sequence>
<proteinExistence type="predicted"/>
<reference evidence="1" key="1">
    <citation type="journal article" date="2019" name="Microbiol. Resour. Announc.">
        <title>Complete Genome Sequence of Rubrobacter xylanophilus Strain AA3-22, Isolated from Arima Onsen in Japan.</title>
        <authorList>
            <person name="Tomariguchi N."/>
            <person name="Miyazaki K."/>
        </authorList>
    </citation>
    <scope>NUCLEOTIDE SEQUENCE [LARGE SCALE GENOMIC DNA]</scope>
    <source>
        <strain evidence="1">AA3-22</strain>
    </source>
</reference>
<dbReference type="RefSeq" id="WP_143527420.1">
    <property type="nucleotide sequence ID" value="NZ_AP019791.1"/>
</dbReference>
<protein>
    <recommendedName>
        <fullName evidence="3">Type I phosphodiesterase/nucleotide pyrophosphatase</fullName>
    </recommendedName>
</protein>